<accession>A0A0D6M8D3</accession>
<feature type="region of interest" description="Disordered" evidence="1">
    <location>
        <begin position="97"/>
        <end position="130"/>
    </location>
</feature>
<comment type="caution">
    <text evidence="2">The sequence shown here is derived from an EMBL/GenBank/DDBJ whole genome shotgun (WGS) entry which is preliminary data.</text>
</comment>
<gene>
    <name evidence="2" type="primary">Acey_s0010.g920</name>
    <name evidence="2" type="ORF">Y032_0010g920</name>
</gene>
<evidence type="ECO:0000256" key="1">
    <source>
        <dbReference type="SAM" id="MobiDB-lite"/>
    </source>
</evidence>
<evidence type="ECO:0000313" key="2">
    <source>
        <dbReference type="EMBL" id="EYC26699.1"/>
    </source>
</evidence>
<accession>A0A016VGF2</accession>
<organism evidence="2 3">
    <name type="scientific">Ancylostoma ceylanicum</name>
    <dbReference type="NCBI Taxonomy" id="53326"/>
    <lineage>
        <taxon>Eukaryota</taxon>
        <taxon>Metazoa</taxon>
        <taxon>Ecdysozoa</taxon>
        <taxon>Nematoda</taxon>
        <taxon>Chromadorea</taxon>
        <taxon>Rhabditida</taxon>
        <taxon>Rhabditina</taxon>
        <taxon>Rhabditomorpha</taxon>
        <taxon>Strongyloidea</taxon>
        <taxon>Ancylostomatidae</taxon>
        <taxon>Ancylostomatinae</taxon>
        <taxon>Ancylostoma</taxon>
    </lineage>
</organism>
<dbReference type="EMBL" id="JARK01001346">
    <property type="protein sequence ID" value="EYC26699.1"/>
    <property type="molecule type" value="Genomic_DNA"/>
</dbReference>
<keyword evidence="3" id="KW-1185">Reference proteome</keyword>
<feature type="region of interest" description="Disordered" evidence="1">
    <location>
        <begin position="193"/>
        <end position="232"/>
    </location>
</feature>
<name>A0A016VGF2_9BILA</name>
<feature type="region of interest" description="Disordered" evidence="1">
    <location>
        <begin position="58"/>
        <end position="77"/>
    </location>
</feature>
<proteinExistence type="predicted"/>
<reference evidence="3" key="1">
    <citation type="journal article" date="2015" name="Nat. Genet.">
        <title>The genome and transcriptome of the zoonotic hookworm Ancylostoma ceylanicum identify infection-specific gene families.</title>
        <authorList>
            <person name="Schwarz E.M."/>
            <person name="Hu Y."/>
            <person name="Antoshechkin I."/>
            <person name="Miller M.M."/>
            <person name="Sternberg P.W."/>
            <person name="Aroian R.V."/>
        </authorList>
    </citation>
    <scope>NUCLEOTIDE SEQUENCE</scope>
    <source>
        <strain evidence="3">HY135</strain>
    </source>
</reference>
<protein>
    <submittedName>
        <fullName evidence="2">Uncharacterized protein</fullName>
    </submittedName>
</protein>
<sequence length="232" mass="24045">MSVQKESAGLTCTGSPPGFMRTMKSSSAIVLYCALVVVFGRPQSDTRSKTPEADEIVGAIDEGSERKKTPGTAMPPFGMPTGQPSYTYGPPYGGPFSVPPHPGPTDWPSYTSGPPHGGPTDWPSFTYGPPHGGPTGWPSYTYGPPHGGPTGWPSYTYGPPHGGPTGWPSYTYGPPYGGPPTGSPCVAPTGYPYGGPFGTDGPSMGHTDQGNHYGQTKHPDHGNGNTKKPHGG</sequence>
<dbReference type="STRING" id="53326.A0A016VGF2"/>
<dbReference type="AlphaFoldDB" id="A0A016VGF2"/>
<dbReference type="Proteomes" id="UP000024635">
    <property type="component" value="Unassembled WGS sequence"/>
</dbReference>
<evidence type="ECO:0000313" key="3">
    <source>
        <dbReference type="Proteomes" id="UP000024635"/>
    </source>
</evidence>